<dbReference type="SUPFAM" id="SSF55383">
    <property type="entry name" value="Copper amine oxidase, domain N"/>
    <property type="match status" value="2"/>
</dbReference>
<evidence type="ECO:0000256" key="1">
    <source>
        <dbReference type="SAM" id="SignalP"/>
    </source>
</evidence>
<gene>
    <name evidence="3" type="ORF">JCM21531_3379</name>
</gene>
<dbReference type="InterPro" id="IPR036582">
    <property type="entry name" value="Mao_N_sf"/>
</dbReference>
<feature type="domain" description="Copper amine oxidase-like N-terminal" evidence="2">
    <location>
        <begin position="124"/>
        <end position="191"/>
    </location>
</feature>
<feature type="signal peptide" evidence="1">
    <location>
        <begin position="1"/>
        <end position="30"/>
    </location>
</feature>
<dbReference type="InterPro" id="IPR012854">
    <property type="entry name" value="Cu_amine_oxidase-like_N"/>
</dbReference>
<evidence type="ECO:0000259" key="2">
    <source>
        <dbReference type="Pfam" id="PF07833"/>
    </source>
</evidence>
<comment type="caution">
    <text evidence="3">The sequence shown here is derived from an EMBL/GenBank/DDBJ whole genome shotgun (WGS) entry which is preliminary data.</text>
</comment>
<protein>
    <submittedName>
        <fullName evidence="3">Copper amine oxidase domain protein</fullName>
    </submittedName>
</protein>
<feature type="chain" id="PRO_5004851880" evidence="1">
    <location>
        <begin position="31"/>
        <end position="319"/>
    </location>
</feature>
<dbReference type="RefSeq" id="WP_038290327.1">
    <property type="nucleotide sequence ID" value="NZ_BAVR01000047.1"/>
</dbReference>
<dbReference type="OrthoDB" id="268113at2"/>
<dbReference type="Gene3D" id="3.30.457.10">
    <property type="entry name" value="Copper amine oxidase-like, N-terminal domain"/>
    <property type="match status" value="1"/>
</dbReference>
<evidence type="ECO:0000313" key="4">
    <source>
        <dbReference type="Proteomes" id="UP000019109"/>
    </source>
</evidence>
<dbReference type="EMBL" id="BAVR01000047">
    <property type="protein sequence ID" value="GAE89815.1"/>
    <property type="molecule type" value="Genomic_DNA"/>
</dbReference>
<name>W4V8U7_9FIRM</name>
<dbReference type="Proteomes" id="UP000019109">
    <property type="component" value="Unassembled WGS sequence"/>
</dbReference>
<organism evidence="3 4">
    <name type="scientific">Acetivibrio straminisolvens JCM 21531</name>
    <dbReference type="NCBI Taxonomy" id="1294263"/>
    <lineage>
        <taxon>Bacteria</taxon>
        <taxon>Bacillati</taxon>
        <taxon>Bacillota</taxon>
        <taxon>Clostridia</taxon>
        <taxon>Eubacteriales</taxon>
        <taxon>Oscillospiraceae</taxon>
        <taxon>Acetivibrio</taxon>
    </lineage>
</organism>
<keyword evidence="1" id="KW-0732">Signal</keyword>
<dbReference type="AlphaFoldDB" id="W4V8U7"/>
<feature type="domain" description="Copper amine oxidase-like N-terminal" evidence="2">
    <location>
        <begin position="29"/>
        <end position="92"/>
    </location>
</feature>
<accession>W4V8U7</accession>
<reference evidence="3" key="1">
    <citation type="journal article" date="2014" name="Genome Announc.">
        <title>Draft Genome Sequence of Clostridium straminisolvens Strain JCM 21531T, Isolated from a Cellulose-Degrading Bacterial Community.</title>
        <authorList>
            <person name="Yuki M."/>
            <person name="Oshima K."/>
            <person name="Suda W."/>
            <person name="Sakamoto M."/>
            <person name="Kitamura K."/>
            <person name="Iida T."/>
            <person name="Hattori M."/>
            <person name="Ohkuma M."/>
        </authorList>
    </citation>
    <scope>NUCLEOTIDE SEQUENCE [LARGE SCALE GENOMIC DNA]</scope>
    <source>
        <strain evidence="3">JCM 21531</strain>
    </source>
</reference>
<evidence type="ECO:0000313" key="3">
    <source>
        <dbReference type="EMBL" id="GAE89815.1"/>
    </source>
</evidence>
<proteinExistence type="predicted"/>
<keyword evidence="4" id="KW-1185">Reference proteome</keyword>
<sequence length="319" mass="35296">MNSKGFVCLVVSVLLIAVSAAMPINMFAQAQGTTVVLQVNNTVATVNNESITLDVAPYIDETSNRTLVPLRFISESLGYNVTWDAEEKAVRIFNKVDMNTIDDSEEDESTGTSVEYFRSWSTYKYIKLKIGSDVAEICDNYIIGERVEITEVPIEQAPVIKNGRTMLPIRFVAEQMNLKVDWDGKTQKITISSTGEEYVPEAIETALGKIAVPHGNSDVNTENDPGYVKSKHPQNYLMKVGSDGFGYFIDVVVQSAESSEAVLKGSIIGLREDKACFMYTLTNQDDYRYDGTIQVIGEGFVVNYTDAKGEKCSVTFSNK</sequence>
<dbReference type="STRING" id="1294263.JCM21531_3379"/>
<dbReference type="Pfam" id="PF07833">
    <property type="entry name" value="Cu_amine_oxidN1"/>
    <property type="match status" value="2"/>
</dbReference>